<keyword evidence="2" id="KW-1185">Reference proteome</keyword>
<protein>
    <submittedName>
        <fullName evidence="1">Uncharacterized protein</fullName>
    </submittedName>
</protein>
<dbReference type="AlphaFoldDB" id="A0AAW0NEC4"/>
<gene>
    <name evidence="1" type="ORF">WMY93_023498</name>
</gene>
<organism evidence="1 2">
    <name type="scientific">Mugilogobius chulae</name>
    <name type="common">yellowstripe goby</name>
    <dbReference type="NCBI Taxonomy" id="88201"/>
    <lineage>
        <taxon>Eukaryota</taxon>
        <taxon>Metazoa</taxon>
        <taxon>Chordata</taxon>
        <taxon>Craniata</taxon>
        <taxon>Vertebrata</taxon>
        <taxon>Euteleostomi</taxon>
        <taxon>Actinopterygii</taxon>
        <taxon>Neopterygii</taxon>
        <taxon>Teleostei</taxon>
        <taxon>Neoteleostei</taxon>
        <taxon>Acanthomorphata</taxon>
        <taxon>Gobiaria</taxon>
        <taxon>Gobiiformes</taxon>
        <taxon>Gobioidei</taxon>
        <taxon>Gobiidae</taxon>
        <taxon>Gobionellinae</taxon>
        <taxon>Mugilogobius</taxon>
    </lineage>
</organism>
<sequence length="358" mass="38720">METLSYGLSHTYTNGFDAGDIQDCLEFADEDNSLTPGSTKTGAARVAAPEAPCTAFNNAAVSDLGLDLDLGLNLDLKVSDLGLDLDLKVNDLGLDLDLKVSDLGLDLDLKVSDLGLDLDLKVSDLGLDLDLKVSDLGLDLDLKVSDLGLDLDLKVSDLDLDLDLKVSDLGLDLDLKVSDLGLDLDLKVSDLGLDLDLKVSDLGLDLDLKVSDLGLDLDLKVRDLEFDLDLKFRDLGLDLDLKHYKDEKKRLASGRKRMPYTRLTTGPHGAVLGDVTEEILPQREIAVVKHGAQGPPFMNLHLLTSSESPLFMESLICIKAELQRLWVEHTPDSGQVQPHEGKSIGAYCCCILGNTSSA</sequence>
<dbReference type="EMBL" id="JBBPFD010000017">
    <property type="protein sequence ID" value="KAK7891535.1"/>
    <property type="molecule type" value="Genomic_DNA"/>
</dbReference>
<evidence type="ECO:0000313" key="1">
    <source>
        <dbReference type="EMBL" id="KAK7891535.1"/>
    </source>
</evidence>
<evidence type="ECO:0000313" key="2">
    <source>
        <dbReference type="Proteomes" id="UP001460270"/>
    </source>
</evidence>
<accession>A0AAW0NEC4</accession>
<reference evidence="2" key="1">
    <citation type="submission" date="2024-04" db="EMBL/GenBank/DDBJ databases">
        <title>Salinicola lusitanus LLJ914,a marine bacterium isolated from the Okinawa Trough.</title>
        <authorList>
            <person name="Li J."/>
        </authorList>
    </citation>
    <scope>NUCLEOTIDE SEQUENCE [LARGE SCALE GENOMIC DNA]</scope>
</reference>
<name>A0AAW0NEC4_9GOBI</name>
<dbReference type="Proteomes" id="UP001460270">
    <property type="component" value="Unassembled WGS sequence"/>
</dbReference>
<comment type="caution">
    <text evidence="1">The sequence shown here is derived from an EMBL/GenBank/DDBJ whole genome shotgun (WGS) entry which is preliminary data.</text>
</comment>
<proteinExistence type="predicted"/>